<dbReference type="EMBL" id="CAXAMM010043074">
    <property type="protein sequence ID" value="CAK9108373.1"/>
    <property type="molecule type" value="Genomic_DNA"/>
</dbReference>
<dbReference type="Proteomes" id="UP001642464">
    <property type="component" value="Unassembled WGS sequence"/>
</dbReference>
<evidence type="ECO:0000313" key="2">
    <source>
        <dbReference type="EMBL" id="CAK9108373.1"/>
    </source>
</evidence>
<keyword evidence="3" id="KW-1185">Reference proteome</keyword>
<feature type="region of interest" description="Disordered" evidence="1">
    <location>
        <begin position="78"/>
        <end position="107"/>
    </location>
</feature>
<organism evidence="2 3">
    <name type="scientific">Durusdinium trenchii</name>
    <dbReference type="NCBI Taxonomy" id="1381693"/>
    <lineage>
        <taxon>Eukaryota</taxon>
        <taxon>Sar</taxon>
        <taxon>Alveolata</taxon>
        <taxon>Dinophyceae</taxon>
        <taxon>Suessiales</taxon>
        <taxon>Symbiodiniaceae</taxon>
        <taxon>Durusdinium</taxon>
    </lineage>
</organism>
<reference evidence="2 3" key="1">
    <citation type="submission" date="2024-02" db="EMBL/GenBank/DDBJ databases">
        <authorList>
            <person name="Chen Y."/>
            <person name="Shah S."/>
            <person name="Dougan E. K."/>
            <person name="Thang M."/>
            <person name="Chan C."/>
        </authorList>
    </citation>
    <scope>NUCLEOTIDE SEQUENCE [LARGE SCALE GENOMIC DNA]</scope>
</reference>
<comment type="caution">
    <text evidence="2">The sequence shown here is derived from an EMBL/GenBank/DDBJ whole genome shotgun (WGS) entry which is preliminary data.</text>
</comment>
<sequence length="107" mass="11902">MLPFRLDEITSKDTAVKTGSVKHGMPLQACHNLHLLDNRLRLHSGSIHLAVEMCKMCAGHAYQPEGFHVRHLNSTAILQEDSHSKKKSGAPLSKPRLLCKHSSLEQT</sequence>
<name>A0ABP0S7N7_9DINO</name>
<accession>A0ABP0S7N7</accession>
<evidence type="ECO:0000256" key="1">
    <source>
        <dbReference type="SAM" id="MobiDB-lite"/>
    </source>
</evidence>
<proteinExistence type="predicted"/>
<evidence type="ECO:0000313" key="3">
    <source>
        <dbReference type="Proteomes" id="UP001642464"/>
    </source>
</evidence>
<gene>
    <name evidence="2" type="ORF">SCF082_LOCUS50406</name>
</gene>
<protein>
    <submittedName>
        <fullName evidence="2">Uncharacterized protein</fullName>
    </submittedName>
</protein>